<evidence type="ECO:0000313" key="2">
    <source>
        <dbReference type="EMBL" id="KAF6267812.1"/>
    </source>
</evidence>
<name>A0A7J7QVE8_PIPKU</name>
<feature type="region of interest" description="Disordered" evidence="1">
    <location>
        <begin position="1"/>
        <end position="39"/>
    </location>
</feature>
<dbReference type="AlphaFoldDB" id="A0A7J7QVE8"/>
<organism evidence="2 3">
    <name type="scientific">Pipistrellus kuhlii</name>
    <name type="common">Kuhl's pipistrelle</name>
    <dbReference type="NCBI Taxonomy" id="59472"/>
    <lineage>
        <taxon>Eukaryota</taxon>
        <taxon>Metazoa</taxon>
        <taxon>Chordata</taxon>
        <taxon>Craniata</taxon>
        <taxon>Vertebrata</taxon>
        <taxon>Euteleostomi</taxon>
        <taxon>Mammalia</taxon>
        <taxon>Eutheria</taxon>
        <taxon>Laurasiatheria</taxon>
        <taxon>Chiroptera</taxon>
        <taxon>Yangochiroptera</taxon>
        <taxon>Vespertilionidae</taxon>
        <taxon>Pipistrellus</taxon>
    </lineage>
</organism>
<reference evidence="2 3" key="1">
    <citation type="journal article" date="2020" name="Nature">
        <title>Six reference-quality genomes reveal evolution of bat adaptations.</title>
        <authorList>
            <person name="Jebb D."/>
            <person name="Huang Z."/>
            <person name="Pippel M."/>
            <person name="Hughes G.M."/>
            <person name="Lavrichenko K."/>
            <person name="Devanna P."/>
            <person name="Winkler S."/>
            <person name="Jermiin L.S."/>
            <person name="Skirmuntt E.C."/>
            <person name="Katzourakis A."/>
            <person name="Burkitt-Gray L."/>
            <person name="Ray D.A."/>
            <person name="Sullivan K.A.M."/>
            <person name="Roscito J.G."/>
            <person name="Kirilenko B.M."/>
            <person name="Davalos L.M."/>
            <person name="Corthals A.P."/>
            <person name="Power M.L."/>
            <person name="Jones G."/>
            <person name="Ransome R.D."/>
            <person name="Dechmann D.K.N."/>
            <person name="Locatelli A.G."/>
            <person name="Puechmaille S.J."/>
            <person name="Fedrigo O."/>
            <person name="Jarvis E.D."/>
            <person name="Hiller M."/>
            <person name="Vernes S.C."/>
            <person name="Myers E.W."/>
            <person name="Teeling E.C."/>
        </authorList>
    </citation>
    <scope>NUCLEOTIDE SEQUENCE [LARGE SCALE GENOMIC DNA]</scope>
    <source>
        <strain evidence="2">MPipKuh1</strain>
        <tissue evidence="2">Flight muscle</tissue>
    </source>
</reference>
<protein>
    <submittedName>
        <fullName evidence="2">Uncharacterized protein</fullName>
    </submittedName>
</protein>
<evidence type="ECO:0000256" key="1">
    <source>
        <dbReference type="SAM" id="MobiDB-lite"/>
    </source>
</evidence>
<proteinExistence type="predicted"/>
<gene>
    <name evidence="2" type="ORF">mPipKuh1_008340</name>
</gene>
<keyword evidence="3" id="KW-1185">Reference proteome</keyword>
<accession>A0A7J7QVE8</accession>
<feature type="compositionally biased region" description="Basic and acidic residues" evidence="1">
    <location>
        <begin position="1"/>
        <end position="22"/>
    </location>
</feature>
<dbReference type="Proteomes" id="UP000558488">
    <property type="component" value="Unassembled WGS sequence"/>
</dbReference>
<sequence>MFLLISERKGGERETSIMRENPKSAASCTPPPGGSSPQLRACALDWNQTQDPSVCRPTLYPLSHTGQGCPLHFSSSQLFRPQDSRGGRPARRHSGRVKRVDTEAQEGETGRPRPTSPAAGLCRPLPPLAGAVGPSPPPAPKRQEDTWASLCLATWPTYNHKGRCCPLARTLSSSRPVPGGH</sequence>
<dbReference type="EMBL" id="JACAGB010000134">
    <property type="protein sequence ID" value="KAF6267812.1"/>
    <property type="molecule type" value="Genomic_DNA"/>
</dbReference>
<comment type="caution">
    <text evidence="2">The sequence shown here is derived from an EMBL/GenBank/DDBJ whole genome shotgun (WGS) entry which is preliminary data.</text>
</comment>
<feature type="region of interest" description="Disordered" evidence="1">
    <location>
        <begin position="74"/>
        <end position="143"/>
    </location>
</feature>
<feature type="compositionally biased region" description="Basic residues" evidence="1">
    <location>
        <begin position="88"/>
        <end position="97"/>
    </location>
</feature>
<evidence type="ECO:0000313" key="3">
    <source>
        <dbReference type="Proteomes" id="UP000558488"/>
    </source>
</evidence>